<keyword evidence="1 6" id="KW-0285">Flavoprotein</keyword>
<dbReference type="GO" id="GO:0004497">
    <property type="term" value="F:monooxygenase activity"/>
    <property type="evidence" value="ECO:0007669"/>
    <property type="project" value="UniProtKB-KW"/>
</dbReference>
<gene>
    <name evidence="8" type="ORF">LZ495_32215</name>
</gene>
<keyword evidence="4" id="KW-0503">Monooxygenase</keyword>
<evidence type="ECO:0000256" key="2">
    <source>
        <dbReference type="ARBA" id="ARBA00022643"/>
    </source>
</evidence>
<accession>A0AA41U3I8</accession>
<dbReference type="Proteomes" id="UP001165378">
    <property type="component" value="Unassembled WGS sequence"/>
</dbReference>
<dbReference type="InterPro" id="IPR036661">
    <property type="entry name" value="Luciferase-like_sf"/>
</dbReference>
<dbReference type="PIRSF" id="PIRSF000337">
    <property type="entry name" value="NTA_MOA"/>
    <property type="match status" value="1"/>
</dbReference>
<dbReference type="RefSeq" id="WP_235056505.1">
    <property type="nucleotide sequence ID" value="NZ_JAKFHA010000027.1"/>
</dbReference>
<feature type="binding site" evidence="6">
    <location>
        <position position="221"/>
    </location>
    <ligand>
        <name>FMN</name>
        <dbReference type="ChEBI" id="CHEBI:58210"/>
    </ligand>
</feature>
<dbReference type="PANTHER" id="PTHR30011:SF16">
    <property type="entry name" value="C2H2 FINGER DOMAIN TRANSCRIPTION FACTOR (EUROFUNG)-RELATED"/>
    <property type="match status" value="1"/>
</dbReference>
<dbReference type="EMBL" id="JAKFHA010000027">
    <property type="protein sequence ID" value="MCF2531856.1"/>
    <property type="molecule type" value="Genomic_DNA"/>
</dbReference>
<dbReference type="InterPro" id="IPR016215">
    <property type="entry name" value="NTA_MOA"/>
</dbReference>
<dbReference type="SUPFAM" id="SSF51679">
    <property type="entry name" value="Bacterial luciferase-like"/>
    <property type="match status" value="1"/>
</dbReference>
<protein>
    <submittedName>
        <fullName evidence="8">LLM class flavin-dependent oxidoreductase</fullName>
    </submittedName>
</protein>
<dbReference type="InterPro" id="IPR051260">
    <property type="entry name" value="Diverse_substr_monoxygenases"/>
</dbReference>
<reference evidence="8" key="1">
    <citation type="submission" date="2022-01" db="EMBL/GenBank/DDBJ databases">
        <title>Genome-Based Taxonomic Classification of the Phylum Actinobacteria.</title>
        <authorList>
            <person name="Gao Y."/>
        </authorList>
    </citation>
    <scope>NUCLEOTIDE SEQUENCE</scope>
    <source>
        <strain evidence="8">KLBMP 8922</strain>
    </source>
</reference>
<evidence type="ECO:0000256" key="4">
    <source>
        <dbReference type="ARBA" id="ARBA00023033"/>
    </source>
</evidence>
<evidence type="ECO:0000256" key="6">
    <source>
        <dbReference type="PIRSR" id="PIRSR000337-1"/>
    </source>
</evidence>
<sequence>MPAVRDHVHLAVALDGAGRHPAAWRAADTRPDLVFSAAYWTALVREAERGTLDFVRIDDGLGLQSLRADRLRGRLDAVALLARTAPATHRIGLVPAATTTHTEPFQVSTALATLDFVARGRAGWWPKVSATEDETRLFGRKALASDGELLDESVEFVDVVTRLWDSWEDGAVVRGGPRGDFVDRTRLHQVDFEGTYFDVRGPAAMPRPPQGRPVVTMTVDSEEALDVAARAADVLYIDVSTPGQARRLRARAHRIAEAAGRDPEDLRVMADVTVLLRRTAAQAGRARRDLDALDACDGQEGPDDTGFRSRSGLAAGAASAVRRPGVLQFTGTASGLADLVESWTAAGAVDGFTVLPSVLPDGLTRFVEAVVPLLRERGLFRTAYTADTLRGHLGLGRPPSRYARPKAPAEPAYLKPRLPDVLPEGLRAAGFAGIA</sequence>
<evidence type="ECO:0000256" key="5">
    <source>
        <dbReference type="ARBA" id="ARBA00033748"/>
    </source>
</evidence>
<keyword evidence="2 6" id="KW-0288">FMN</keyword>
<feature type="binding site" evidence="6">
    <location>
        <position position="59"/>
    </location>
    <ligand>
        <name>FMN</name>
        <dbReference type="ChEBI" id="CHEBI:58210"/>
    </ligand>
</feature>
<keyword evidence="9" id="KW-1185">Reference proteome</keyword>
<dbReference type="GO" id="GO:0016705">
    <property type="term" value="F:oxidoreductase activity, acting on paired donors, with incorporation or reduction of molecular oxygen"/>
    <property type="evidence" value="ECO:0007669"/>
    <property type="project" value="InterPro"/>
</dbReference>
<name>A0AA41U3I8_9ACTN</name>
<evidence type="ECO:0000256" key="1">
    <source>
        <dbReference type="ARBA" id="ARBA00022630"/>
    </source>
</evidence>
<dbReference type="PANTHER" id="PTHR30011">
    <property type="entry name" value="ALKANESULFONATE MONOOXYGENASE-RELATED"/>
    <property type="match status" value="1"/>
</dbReference>
<keyword evidence="3" id="KW-0560">Oxidoreductase</keyword>
<dbReference type="AlphaFoldDB" id="A0AA41U3I8"/>
<dbReference type="Gene3D" id="3.20.20.30">
    <property type="entry name" value="Luciferase-like domain"/>
    <property type="match status" value="1"/>
</dbReference>
<evidence type="ECO:0000256" key="3">
    <source>
        <dbReference type="ARBA" id="ARBA00023002"/>
    </source>
</evidence>
<evidence type="ECO:0000313" key="9">
    <source>
        <dbReference type="Proteomes" id="UP001165378"/>
    </source>
</evidence>
<comment type="similarity">
    <text evidence="5">Belongs to the NtaA/SnaA/DszA monooxygenase family.</text>
</comment>
<dbReference type="InterPro" id="IPR011251">
    <property type="entry name" value="Luciferase-like_dom"/>
</dbReference>
<proteinExistence type="inferred from homology"/>
<feature type="domain" description="Luciferase-like" evidence="7">
    <location>
        <begin position="29"/>
        <end position="345"/>
    </location>
</feature>
<dbReference type="Pfam" id="PF00296">
    <property type="entry name" value="Bac_luciferase"/>
    <property type="match status" value="1"/>
</dbReference>
<evidence type="ECO:0000313" key="8">
    <source>
        <dbReference type="EMBL" id="MCF2531856.1"/>
    </source>
</evidence>
<comment type="caution">
    <text evidence="8">The sequence shown here is derived from an EMBL/GenBank/DDBJ whole genome shotgun (WGS) entry which is preliminary data.</text>
</comment>
<evidence type="ECO:0000259" key="7">
    <source>
        <dbReference type="Pfam" id="PF00296"/>
    </source>
</evidence>
<organism evidence="8 9">
    <name type="scientific">Yinghuangia soli</name>
    <dbReference type="NCBI Taxonomy" id="2908204"/>
    <lineage>
        <taxon>Bacteria</taxon>
        <taxon>Bacillati</taxon>
        <taxon>Actinomycetota</taxon>
        <taxon>Actinomycetes</taxon>
        <taxon>Kitasatosporales</taxon>
        <taxon>Streptomycetaceae</taxon>
        <taxon>Yinghuangia</taxon>
    </lineage>
</organism>